<name>A1ZT82_MICM2</name>
<evidence type="ECO:0000313" key="8">
    <source>
        <dbReference type="Proteomes" id="UP000004095"/>
    </source>
</evidence>
<evidence type="ECO:0000313" key="7">
    <source>
        <dbReference type="EMBL" id="EAY26472.1"/>
    </source>
</evidence>
<dbReference type="Proteomes" id="UP000004095">
    <property type="component" value="Unassembled WGS sequence"/>
</dbReference>
<keyword evidence="3" id="KW-0560">Oxidoreductase</keyword>
<dbReference type="Pfam" id="PF01799">
    <property type="entry name" value="Fer2_2"/>
    <property type="match status" value="1"/>
</dbReference>
<dbReference type="EMBL" id="AAWS01000034">
    <property type="protein sequence ID" value="EAY26472.1"/>
    <property type="molecule type" value="Genomic_DNA"/>
</dbReference>
<dbReference type="InterPro" id="IPR002888">
    <property type="entry name" value="2Fe-2S-bd"/>
</dbReference>
<dbReference type="eggNOG" id="COG2080">
    <property type="taxonomic scope" value="Bacteria"/>
</dbReference>
<dbReference type="InterPro" id="IPR051452">
    <property type="entry name" value="Diverse_Oxidoreductases"/>
</dbReference>
<dbReference type="PANTHER" id="PTHR44379">
    <property type="entry name" value="OXIDOREDUCTASE WITH IRON-SULFUR SUBUNIT"/>
    <property type="match status" value="1"/>
</dbReference>
<organism evidence="7 8">
    <name type="scientific">Microscilla marina ATCC 23134</name>
    <dbReference type="NCBI Taxonomy" id="313606"/>
    <lineage>
        <taxon>Bacteria</taxon>
        <taxon>Pseudomonadati</taxon>
        <taxon>Bacteroidota</taxon>
        <taxon>Cytophagia</taxon>
        <taxon>Cytophagales</taxon>
        <taxon>Microscillaceae</taxon>
        <taxon>Microscilla</taxon>
    </lineage>
</organism>
<feature type="domain" description="2Fe-2S ferredoxin-type" evidence="6">
    <location>
        <begin position="2"/>
        <end position="78"/>
    </location>
</feature>
<keyword evidence="4" id="KW-0408">Iron</keyword>
<accession>A1ZT82</accession>
<dbReference type="Pfam" id="PF00111">
    <property type="entry name" value="Fer2"/>
    <property type="match status" value="1"/>
</dbReference>
<keyword evidence="1" id="KW-0001">2Fe-2S</keyword>
<dbReference type="FunFam" id="1.10.150.120:FF:000003">
    <property type="entry name" value="Carbon monoxide dehydrogenase, small subunit"/>
    <property type="match status" value="1"/>
</dbReference>
<dbReference type="GO" id="GO:0046872">
    <property type="term" value="F:metal ion binding"/>
    <property type="evidence" value="ECO:0007669"/>
    <property type="project" value="UniProtKB-KW"/>
</dbReference>
<keyword evidence="5" id="KW-0411">Iron-sulfur</keyword>
<dbReference type="InterPro" id="IPR012675">
    <property type="entry name" value="Beta-grasp_dom_sf"/>
</dbReference>
<dbReference type="PANTHER" id="PTHR44379:SF2">
    <property type="entry name" value="BLR6218 PROTEIN"/>
    <property type="match status" value="1"/>
</dbReference>
<dbReference type="RefSeq" id="WP_002701026.1">
    <property type="nucleotide sequence ID" value="NZ_AAWS01000034.1"/>
</dbReference>
<sequence length="154" mass="16482">MAAYILHVNNKKLKVEAEADTPLLWVLRDELNLTGTKFGCGKALCGACTVHLNGNPVRSCAMPIAAVRNAKITTIEGVAKGNTLHAVQQAWIDEDVPQCGYCQSGQIMSAVALLSKNSKPTDADIDAAMSGNICRCGTYVRIRKAIHRAAKAMN</sequence>
<evidence type="ECO:0000256" key="5">
    <source>
        <dbReference type="ARBA" id="ARBA00023014"/>
    </source>
</evidence>
<protein>
    <submittedName>
        <fullName evidence="7">Aldehyde dehydrogenase subunit III</fullName>
    </submittedName>
</protein>
<dbReference type="AlphaFoldDB" id="A1ZT82"/>
<evidence type="ECO:0000259" key="6">
    <source>
        <dbReference type="PROSITE" id="PS51085"/>
    </source>
</evidence>
<dbReference type="SUPFAM" id="SSF54292">
    <property type="entry name" value="2Fe-2S ferredoxin-like"/>
    <property type="match status" value="1"/>
</dbReference>
<dbReference type="GO" id="GO:0016491">
    <property type="term" value="F:oxidoreductase activity"/>
    <property type="evidence" value="ECO:0007669"/>
    <property type="project" value="UniProtKB-KW"/>
</dbReference>
<dbReference type="GO" id="GO:0051537">
    <property type="term" value="F:2 iron, 2 sulfur cluster binding"/>
    <property type="evidence" value="ECO:0007669"/>
    <property type="project" value="UniProtKB-KW"/>
</dbReference>
<dbReference type="SUPFAM" id="SSF47741">
    <property type="entry name" value="CO dehydrogenase ISP C-domain like"/>
    <property type="match status" value="1"/>
</dbReference>
<gene>
    <name evidence="7" type="ORF">M23134_07067</name>
</gene>
<dbReference type="InterPro" id="IPR036010">
    <property type="entry name" value="2Fe-2S_ferredoxin-like_sf"/>
</dbReference>
<dbReference type="Gene3D" id="1.10.150.120">
    <property type="entry name" value="[2Fe-2S]-binding domain"/>
    <property type="match status" value="1"/>
</dbReference>
<dbReference type="PROSITE" id="PS00197">
    <property type="entry name" value="2FE2S_FER_1"/>
    <property type="match status" value="1"/>
</dbReference>
<dbReference type="PROSITE" id="PS51085">
    <property type="entry name" value="2FE2S_FER_2"/>
    <property type="match status" value="1"/>
</dbReference>
<keyword evidence="2" id="KW-0479">Metal-binding</keyword>
<keyword evidence="8" id="KW-1185">Reference proteome</keyword>
<comment type="caution">
    <text evidence="7">The sequence shown here is derived from an EMBL/GenBank/DDBJ whole genome shotgun (WGS) entry which is preliminary data.</text>
</comment>
<reference evidence="7 8" key="1">
    <citation type="submission" date="2007-01" db="EMBL/GenBank/DDBJ databases">
        <authorList>
            <person name="Haygood M."/>
            <person name="Podell S."/>
            <person name="Anderson C."/>
            <person name="Hopkinson B."/>
            <person name="Roe K."/>
            <person name="Barbeau K."/>
            <person name="Gaasterland T."/>
            <person name="Ferriera S."/>
            <person name="Johnson J."/>
            <person name="Kravitz S."/>
            <person name="Beeson K."/>
            <person name="Sutton G."/>
            <person name="Rogers Y.-H."/>
            <person name="Friedman R."/>
            <person name="Frazier M."/>
            <person name="Venter J.C."/>
        </authorList>
    </citation>
    <scope>NUCLEOTIDE SEQUENCE [LARGE SCALE GENOMIC DNA]</scope>
    <source>
        <strain evidence="7 8">ATCC 23134</strain>
    </source>
</reference>
<dbReference type="InterPro" id="IPR006058">
    <property type="entry name" value="2Fe2S_fd_BS"/>
</dbReference>
<dbReference type="OrthoDB" id="9796880at2"/>
<evidence type="ECO:0000256" key="2">
    <source>
        <dbReference type="ARBA" id="ARBA00022723"/>
    </source>
</evidence>
<dbReference type="CDD" id="cd00207">
    <property type="entry name" value="fer2"/>
    <property type="match status" value="1"/>
</dbReference>
<dbReference type="Gene3D" id="3.10.20.30">
    <property type="match status" value="1"/>
</dbReference>
<evidence type="ECO:0000256" key="3">
    <source>
        <dbReference type="ARBA" id="ARBA00023002"/>
    </source>
</evidence>
<proteinExistence type="predicted"/>
<dbReference type="InterPro" id="IPR036884">
    <property type="entry name" value="2Fe-2S-bd_dom_sf"/>
</dbReference>
<dbReference type="InterPro" id="IPR001041">
    <property type="entry name" value="2Fe-2S_ferredoxin-type"/>
</dbReference>
<evidence type="ECO:0000256" key="4">
    <source>
        <dbReference type="ARBA" id="ARBA00023004"/>
    </source>
</evidence>
<evidence type="ECO:0000256" key="1">
    <source>
        <dbReference type="ARBA" id="ARBA00022714"/>
    </source>
</evidence>